<organism evidence="1 2">
    <name type="scientific">Candidatus Nitrosoglobus terrae</name>
    <dbReference type="NCBI Taxonomy" id="1630141"/>
    <lineage>
        <taxon>Bacteria</taxon>
        <taxon>Pseudomonadati</taxon>
        <taxon>Pseudomonadota</taxon>
        <taxon>Gammaproteobacteria</taxon>
        <taxon>Chromatiales</taxon>
        <taxon>Chromatiaceae</taxon>
        <taxon>Candidatus Nitrosoglobus</taxon>
    </lineage>
</organism>
<dbReference type="RefSeq" id="WP_096526572.1">
    <property type="nucleotide sequence ID" value="NZ_AP014836.1"/>
</dbReference>
<gene>
    <name evidence="1" type="ORF">TAO_0608</name>
</gene>
<name>A0A1Q2SLH3_9GAMM</name>
<protein>
    <submittedName>
        <fullName evidence="1">Uncharacterized protein</fullName>
    </submittedName>
</protein>
<dbReference type="KEGG" id="ntt:TAO_0608"/>
<evidence type="ECO:0000313" key="1">
    <source>
        <dbReference type="EMBL" id="BAW79978.1"/>
    </source>
</evidence>
<accession>A0A1Q2SLH3</accession>
<proteinExistence type="predicted"/>
<keyword evidence="2" id="KW-1185">Reference proteome</keyword>
<reference evidence="1 2" key="1">
    <citation type="journal article" date="2017" name="ISME J.">
        <title>An acid-tolerant ammonia-oxidizing ?-proteobacterium from soil.</title>
        <authorList>
            <person name="Hayatsu M."/>
            <person name="Tago K."/>
            <person name="Uchiyama I."/>
            <person name="Toyoda A."/>
            <person name="Wang Y."/>
            <person name="Shimomura Y."/>
            <person name="Okubo T."/>
            <person name="Kurisu F."/>
            <person name="Hirono Y."/>
            <person name="Nonaka K."/>
            <person name="Akiyama H."/>
            <person name="Itoh T."/>
            <person name="Takami H."/>
        </authorList>
    </citation>
    <scope>NUCLEOTIDE SEQUENCE [LARGE SCALE GENOMIC DNA]</scope>
    <source>
        <strain evidence="1 2">TAO100</strain>
    </source>
</reference>
<dbReference type="OrthoDB" id="9808452at2"/>
<sequence>MINHKFTKEIRQTAISATLTALGWILITTTVNSAELNEQLAVIHPQGEIPNPVIGIVLPKRIKVETLAPSVLKPFVPKNLAGIPRTDFLAERNNSLGTQISTAQGVYCTDNIPMGGLTLSVLANKGSFCYGNGPELILEIIDTGDAKGPLAITWLASLGQERLTENSYEKTYRQGNRLIHEEWDNLDKYGEYSVMLGNRFMVKITSVGIGNDINHIKQAMTSINLMGIERLKDQGVSKD</sequence>
<dbReference type="Proteomes" id="UP000243679">
    <property type="component" value="Chromosome"/>
</dbReference>
<dbReference type="EMBL" id="AP014836">
    <property type="protein sequence ID" value="BAW79978.1"/>
    <property type="molecule type" value="Genomic_DNA"/>
</dbReference>
<evidence type="ECO:0000313" key="2">
    <source>
        <dbReference type="Proteomes" id="UP000243679"/>
    </source>
</evidence>
<dbReference type="AlphaFoldDB" id="A0A1Q2SLH3"/>